<dbReference type="AlphaFoldDB" id="A0A9D3W3Y6"/>
<keyword evidence="1" id="KW-0175">Coiled coil</keyword>
<reference evidence="2 3" key="1">
    <citation type="journal article" date="2021" name="Plant Biotechnol. J.">
        <title>Multi-omics assisted identification of the key and species-specific regulatory components of drought-tolerant mechanisms in Gossypium stocksii.</title>
        <authorList>
            <person name="Yu D."/>
            <person name="Ke L."/>
            <person name="Zhang D."/>
            <person name="Wu Y."/>
            <person name="Sun Y."/>
            <person name="Mei J."/>
            <person name="Sun J."/>
            <person name="Sun Y."/>
        </authorList>
    </citation>
    <scope>NUCLEOTIDE SEQUENCE [LARGE SCALE GENOMIC DNA]</scope>
    <source>
        <strain evidence="3">cv. E1</strain>
        <tissue evidence="2">Leaf</tissue>
    </source>
</reference>
<accession>A0A9D3W3Y6</accession>
<evidence type="ECO:0000313" key="3">
    <source>
        <dbReference type="Proteomes" id="UP000828251"/>
    </source>
</evidence>
<evidence type="ECO:0000313" key="2">
    <source>
        <dbReference type="EMBL" id="KAH1107837.1"/>
    </source>
</evidence>
<protein>
    <submittedName>
        <fullName evidence="2">Uncharacterized protein</fullName>
    </submittedName>
</protein>
<keyword evidence="3" id="KW-1185">Reference proteome</keyword>
<organism evidence="2 3">
    <name type="scientific">Gossypium stocksii</name>
    <dbReference type="NCBI Taxonomy" id="47602"/>
    <lineage>
        <taxon>Eukaryota</taxon>
        <taxon>Viridiplantae</taxon>
        <taxon>Streptophyta</taxon>
        <taxon>Embryophyta</taxon>
        <taxon>Tracheophyta</taxon>
        <taxon>Spermatophyta</taxon>
        <taxon>Magnoliopsida</taxon>
        <taxon>eudicotyledons</taxon>
        <taxon>Gunneridae</taxon>
        <taxon>Pentapetalae</taxon>
        <taxon>rosids</taxon>
        <taxon>malvids</taxon>
        <taxon>Malvales</taxon>
        <taxon>Malvaceae</taxon>
        <taxon>Malvoideae</taxon>
        <taxon>Gossypium</taxon>
    </lineage>
</organism>
<comment type="caution">
    <text evidence="2">The sequence shown here is derived from an EMBL/GenBank/DDBJ whole genome shotgun (WGS) entry which is preliminary data.</text>
</comment>
<gene>
    <name evidence="2" type="ORF">J1N35_011605</name>
</gene>
<feature type="coiled-coil region" evidence="1">
    <location>
        <begin position="9"/>
        <end position="36"/>
    </location>
</feature>
<evidence type="ECO:0000256" key="1">
    <source>
        <dbReference type="SAM" id="Coils"/>
    </source>
</evidence>
<dbReference type="EMBL" id="JAIQCV010000004">
    <property type="protein sequence ID" value="KAH1107837.1"/>
    <property type="molecule type" value="Genomic_DNA"/>
</dbReference>
<sequence>MEKEPKMEASISTDEINKLLERLKFLEEETTKVVNRNGGKHSEGFEAWAVGKIMANDLSNREAMYRVF</sequence>
<name>A0A9D3W3Y6_9ROSI</name>
<dbReference type="Proteomes" id="UP000828251">
    <property type="component" value="Unassembled WGS sequence"/>
</dbReference>
<proteinExistence type="predicted"/>